<evidence type="ECO:0000313" key="5">
    <source>
        <dbReference type="EMBL" id="OMJ16659.1"/>
    </source>
</evidence>
<dbReference type="Pfam" id="PF07724">
    <property type="entry name" value="AAA_2"/>
    <property type="match status" value="1"/>
</dbReference>
<dbReference type="Gene3D" id="1.10.8.60">
    <property type="match status" value="1"/>
</dbReference>
<dbReference type="OrthoDB" id="1721884at2759"/>
<dbReference type="SMART" id="SM01086">
    <property type="entry name" value="ClpB_D2-small"/>
    <property type="match status" value="1"/>
</dbReference>
<comment type="caution">
    <text evidence="5">The sequence shown here is derived from an EMBL/GenBank/DDBJ whole genome shotgun (WGS) entry which is preliminary data.</text>
</comment>
<sequence>MSDATPLTQAGYVGEDVELVIHRLLQKCNYDVSLAETGIVFIDEIDKISRKIDSNSSSKDVSGEGVQQGLLRMLEGTVITINDKSAGVGAGLGGSGGIGSNIGGPGGDGILNISPGLVSNGNFFMGQPPKSDHLNSRHIPGIEKSDPSFDFLNSKGVTDGKTRQNNSKLNDQDLKRFDSLAEEDDSSVKKTSIPLNIPSSSKNGSGTNDFNNLFNAGNISRHRALSSVGKNSSAFNKPGVFSVDTSNILFILSGAFIGLENYVIDRVAKGSIGFNNPIRNKAQSSAASNLKSNKFDEIDQYSNIKQFFNPIQVGQNFKSEQNSPSSKFNPLDYVEPEDLIKFGLIPEFVGRLPVVASVSELSFEELTRILTEPKNSLFEQFHTLLGVNGVELVLTKNAIKAIALKAKEKKTGARGLRRIMENILLDPMFDCPDTDTKYVVVTSKSVDFIEKPKYFSADKYTSVVAELENDS</sequence>
<evidence type="ECO:0000256" key="3">
    <source>
        <dbReference type="SAM" id="MobiDB-lite"/>
    </source>
</evidence>
<dbReference type="Pfam" id="PF10431">
    <property type="entry name" value="ClpB_D2-small"/>
    <property type="match status" value="1"/>
</dbReference>
<feature type="compositionally biased region" description="Polar residues" evidence="3">
    <location>
        <begin position="189"/>
        <end position="208"/>
    </location>
</feature>
<proteinExistence type="predicted"/>
<dbReference type="GO" id="GO:0005524">
    <property type="term" value="F:ATP binding"/>
    <property type="evidence" value="ECO:0007669"/>
    <property type="project" value="UniProtKB-KW"/>
</dbReference>
<evidence type="ECO:0000256" key="1">
    <source>
        <dbReference type="ARBA" id="ARBA00022741"/>
    </source>
</evidence>
<keyword evidence="5" id="KW-0645">Protease</keyword>
<dbReference type="PANTHER" id="PTHR48102:SF7">
    <property type="entry name" value="ATP-DEPENDENT CLP PROTEASE ATP-BINDING SUBUNIT CLPX-LIKE, MITOCHONDRIAL"/>
    <property type="match status" value="1"/>
</dbReference>
<dbReference type="InterPro" id="IPR027417">
    <property type="entry name" value="P-loop_NTPase"/>
</dbReference>
<evidence type="ECO:0000259" key="4">
    <source>
        <dbReference type="SMART" id="SM01086"/>
    </source>
</evidence>
<keyword evidence="2 5" id="KW-0067">ATP-binding</keyword>
<dbReference type="STRING" id="133412.A0A1R1XPY9"/>
<reference evidence="5 6" key="1">
    <citation type="submission" date="2017-01" db="EMBL/GenBank/DDBJ databases">
        <authorList>
            <person name="Mah S.A."/>
            <person name="Swanson W.J."/>
            <person name="Moy G.W."/>
            <person name="Vacquier V.D."/>
        </authorList>
    </citation>
    <scope>NUCLEOTIDE SEQUENCE [LARGE SCALE GENOMIC DNA]</scope>
    <source>
        <strain evidence="5 6">GSMNP</strain>
    </source>
</reference>
<dbReference type="InterPro" id="IPR019489">
    <property type="entry name" value="Clp_ATPase_C"/>
</dbReference>
<accession>A0A1R1XPY9</accession>
<dbReference type="PANTHER" id="PTHR48102">
    <property type="entry name" value="ATP-DEPENDENT CLP PROTEASE ATP-BINDING SUBUNIT CLPX-LIKE, MITOCHONDRIAL-RELATED"/>
    <property type="match status" value="1"/>
</dbReference>
<dbReference type="Gene3D" id="3.40.50.300">
    <property type="entry name" value="P-loop containing nucleotide triphosphate hydrolases"/>
    <property type="match status" value="1"/>
</dbReference>
<feature type="compositionally biased region" description="Basic and acidic residues" evidence="3">
    <location>
        <begin position="130"/>
        <end position="147"/>
    </location>
</feature>
<feature type="domain" description="Clp ATPase C-terminal" evidence="4">
    <location>
        <begin position="361"/>
        <end position="448"/>
    </location>
</feature>
<feature type="region of interest" description="Disordered" evidence="3">
    <location>
        <begin position="125"/>
        <end position="175"/>
    </location>
</feature>
<dbReference type="InterPro" id="IPR050052">
    <property type="entry name" value="ATP-dep_Clp_protease_ClpX"/>
</dbReference>
<dbReference type="AlphaFoldDB" id="A0A1R1XPY9"/>
<dbReference type="Proteomes" id="UP000187283">
    <property type="component" value="Unassembled WGS sequence"/>
</dbReference>
<dbReference type="GO" id="GO:0016887">
    <property type="term" value="F:ATP hydrolysis activity"/>
    <property type="evidence" value="ECO:0007669"/>
    <property type="project" value="InterPro"/>
</dbReference>
<dbReference type="GO" id="GO:0005759">
    <property type="term" value="C:mitochondrial matrix"/>
    <property type="evidence" value="ECO:0007669"/>
    <property type="project" value="TreeGrafter"/>
</dbReference>
<dbReference type="GO" id="GO:0051603">
    <property type="term" value="P:proteolysis involved in protein catabolic process"/>
    <property type="evidence" value="ECO:0007669"/>
    <property type="project" value="TreeGrafter"/>
</dbReference>
<dbReference type="FunFam" id="1.10.8.60:FF:000002">
    <property type="entry name" value="ATP-dependent Clp protease ATP-binding subunit ClpX"/>
    <property type="match status" value="1"/>
</dbReference>
<dbReference type="SUPFAM" id="SSF52540">
    <property type="entry name" value="P-loop containing nucleoside triphosphate hydrolases"/>
    <property type="match status" value="1"/>
</dbReference>
<dbReference type="EMBL" id="LSSN01002272">
    <property type="protein sequence ID" value="OMJ16659.1"/>
    <property type="molecule type" value="Genomic_DNA"/>
</dbReference>
<gene>
    <name evidence="5" type="ORF">AYI70_g6454</name>
</gene>
<keyword evidence="6" id="KW-1185">Reference proteome</keyword>
<dbReference type="GO" id="GO:0008233">
    <property type="term" value="F:peptidase activity"/>
    <property type="evidence" value="ECO:0007669"/>
    <property type="project" value="UniProtKB-KW"/>
</dbReference>
<keyword evidence="5" id="KW-0378">Hydrolase</keyword>
<evidence type="ECO:0000313" key="6">
    <source>
        <dbReference type="Proteomes" id="UP000187283"/>
    </source>
</evidence>
<name>A0A1R1XPY9_9FUNG</name>
<dbReference type="InterPro" id="IPR003959">
    <property type="entry name" value="ATPase_AAA_core"/>
</dbReference>
<feature type="region of interest" description="Disordered" evidence="3">
    <location>
        <begin position="188"/>
        <end position="208"/>
    </location>
</feature>
<protein>
    <submittedName>
        <fullName evidence="5">ATP-dependent Clp protease ATP-binding subunit ClpX</fullName>
    </submittedName>
</protein>
<organism evidence="5 6">
    <name type="scientific">Smittium culicis</name>
    <dbReference type="NCBI Taxonomy" id="133412"/>
    <lineage>
        <taxon>Eukaryota</taxon>
        <taxon>Fungi</taxon>
        <taxon>Fungi incertae sedis</taxon>
        <taxon>Zoopagomycota</taxon>
        <taxon>Kickxellomycotina</taxon>
        <taxon>Harpellomycetes</taxon>
        <taxon>Harpellales</taxon>
        <taxon>Legeriomycetaceae</taxon>
        <taxon>Smittium</taxon>
    </lineage>
</organism>
<evidence type="ECO:0000256" key="2">
    <source>
        <dbReference type="ARBA" id="ARBA00022840"/>
    </source>
</evidence>
<keyword evidence="1" id="KW-0547">Nucleotide-binding</keyword>